<reference evidence="10" key="2">
    <citation type="journal article" date="2023" name="IMA Fungus">
        <title>Comparative genomic study of the Penicillium genus elucidates a diverse pangenome and 15 lateral gene transfer events.</title>
        <authorList>
            <person name="Petersen C."/>
            <person name="Sorensen T."/>
            <person name="Nielsen M.R."/>
            <person name="Sondergaard T.E."/>
            <person name="Sorensen J.L."/>
            <person name="Fitzpatrick D.A."/>
            <person name="Frisvad J.C."/>
            <person name="Nielsen K.L."/>
        </authorList>
    </citation>
    <scope>NUCLEOTIDE SEQUENCE</scope>
    <source>
        <strain evidence="10">IBT 35675</strain>
    </source>
</reference>
<comment type="subcellular location">
    <subcellularLocation>
        <location evidence="1">Cell membrane</location>
        <topology evidence="1">Multi-pass membrane protein</topology>
    </subcellularLocation>
</comment>
<feature type="transmembrane region" description="Helical" evidence="8">
    <location>
        <begin position="379"/>
        <end position="398"/>
    </location>
</feature>
<dbReference type="PROSITE" id="PS50850">
    <property type="entry name" value="MFS"/>
    <property type="match status" value="1"/>
</dbReference>
<reference evidence="10" key="1">
    <citation type="submission" date="2022-12" db="EMBL/GenBank/DDBJ databases">
        <authorList>
            <person name="Petersen C."/>
        </authorList>
    </citation>
    <scope>NUCLEOTIDE SEQUENCE</scope>
    <source>
        <strain evidence="10">IBT 35675</strain>
    </source>
</reference>
<feature type="transmembrane region" description="Helical" evidence="8">
    <location>
        <begin position="299"/>
        <end position="324"/>
    </location>
</feature>
<evidence type="ECO:0000259" key="9">
    <source>
        <dbReference type="PROSITE" id="PS50850"/>
    </source>
</evidence>
<feature type="transmembrane region" description="Helical" evidence="8">
    <location>
        <begin position="159"/>
        <end position="185"/>
    </location>
</feature>
<feature type="transmembrane region" description="Helical" evidence="8">
    <location>
        <begin position="404"/>
        <end position="425"/>
    </location>
</feature>
<dbReference type="Gene3D" id="1.20.1250.20">
    <property type="entry name" value="MFS general substrate transporter like domains"/>
    <property type="match status" value="1"/>
</dbReference>
<evidence type="ECO:0000256" key="2">
    <source>
        <dbReference type="ARBA" id="ARBA00022448"/>
    </source>
</evidence>
<protein>
    <recommendedName>
        <fullName evidence="9">Major facilitator superfamily (MFS) profile domain-containing protein</fullName>
    </recommendedName>
</protein>
<dbReference type="CDD" id="cd17323">
    <property type="entry name" value="MFS_Tpo1_MDR_like"/>
    <property type="match status" value="1"/>
</dbReference>
<evidence type="ECO:0000313" key="11">
    <source>
        <dbReference type="Proteomes" id="UP001148299"/>
    </source>
</evidence>
<sequence>MQSSHPPKASLPSRIPLWRMIFDQGAITQRIVDHSYPGSGTDEDPFIVSWIDEDPRNPMLFKNSSKWAITSLVSMGTFVVALVSSAYSGSTVEIIEYFQISEELALVGISVFVVGFAVGPLIWAPLSEIYGRRVVFILSSFFLTVFSAGAAGAKNIQTLIILRFFAGSLGSVPMAISGAVIADIFHPIIRGLASGLFAAAPFLGPVLGPIFGGYIAKASGGWQWVQGFLAAFSGVTCLATILLMPETYAPALLQSRAQSLQKATGLAYRSQLDEKRSNPRKVLTTALSRPWVLLFREPIVLLLSLYMSIIYGILYMLFAAYPIVFQSVRGWSESEGGLAFLGILVGILFAIIYIVVVFFDYRKRTLKVSPGRLPPEARLPPSFPACIALPVGLFWFAWTSQPSVHWMAPIAAGVPFGFGMVMVFLPILNYLVDTYTIYAASVLAGNLMLRSIFGAIFPLFTTYMYRNLGPNWAASIPAFLSVACAPMPFLFWLYGPKIRKRCHYAAESEAFMTRIFGGPVTEKNSQNK</sequence>
<evidence type="ECO:0000256" key="7">
    <source>
        <dbReference type="ARBA" id="ARBA00038459"/>
    </source>
</evidence>
<evidence type="ECO:0000256" key="8">
    <source>
        <dbReference type="SAM" id="Phobius"/>
    </source>
</evidence>
<keyword evidence="6 8" id="KW-0472">Membrane</keyword>
<feature type="transmembrane region" description="Helical" evidence="8">
    <location>
        <begin position="472"/>
        <end position="494"/>
    </location>
</feature>
<accession>A0A9W9QMF2</accession>
<dbReference type="AlphaFoldDB" id="A0A9W9QMF2"/>
<comment type="similarity">
    <text evidence="7">Belongs to the major facilitator superfamily. DHA1 family. Polyamines/proton antiporter (TC 2.A.1.2.16) subfamily.</text>
</comment>
<dbReference type="Pfam" id="PF07690">
    <property type="entry name" value="MFS_1"/>
    <property type="match status" value="1"/>
</dbReference>
<evidence type="ECO:0000256" key="6">
    <source>
        <dbReference type="ARBA" id="ARBA00023136"/>
    </source>
</evidence>
<evidence type="ECO:0000256" key="1">
    <source>
        <dbReference type="ARBA" id="ARBA00004651"/>
    </source>
</evidence>
<feature type="transmembrane region" description="Helical" evidence="8">
    <location>
        <begin position="67"/>
        <end position="84"/>
    </location>
</feature>
<evidence type="ECO:0000256" key="3">
    <source>
        <dbReference type="ARBA" id="ARBA00022475"/>
    </source>
</evidence>
<dbReference type="InterPro" id="IPR036259">
    <property type="entry name" value="MFS_trans_sf"/>
</dbReference>
<keyword evidence="2" id="KW-0813">Transport</keyword>
<comment type="caution">
    <text evidence="10">The sequence shown here is derived from an EMBL/GenBank/DDBJ whole genome shotgun (WGS) entry which is preliminary data.</text>
</comment>
<dbReference type="GO" id="GO:0022857">
    <property type="term" value="F:transmembrane transporter activity"/>
    <property type="evidence" value="ECO:0007669"/>
    <property type="project" value="InterPro"/>
</dbReference>
<dbReference type="SUPFAM" id="SSF103473">
    <property type="entry name" value="MFS general substrate transporter"/>
    <property type="match status" value="1"/>
</dbReference>
<evidence type="ECO:0000256" key="5">
    <source>
        <dbReference type="ARBA" id="ARBA00022989"/>
    </source>
</evidence>
<dbReference type="FunFam" id="1.20.1250.20:FF:000011">
    <property type="entry name" value="MFS multidrug transporter, putative"/>
    <property type="match status" value="1"/>
</dbReference>
<feature type="domain" description="Major facilitator superfamily (MFS) profile" evidence="9">
    <location>
        <begin position="69"/>
        <end position="499"/>
    </location>
</feature>
<dbReference type="EMBL" id="JAPZBR010000008">
    <property type="protein sequence ID" value="KAJ5340676.1"/>
    <property type="molecule type" value="Genomic_DNA"/>
</dbReference>
<keyword evidence="5 8" id="KW-1133">Transmembrane helix</keyword>
<name>A0A9W9QMF2_PENBR</name>
<feature type="transmembrane region" description="Helical" evidence="8">
    <location>
        <begin position="222"/>
        <end position="244"/>
    </location>
</feature>
<evidence type="ECO:0000256" key="4">
    <source>
        <dbReference type="ARBA" id="ARBA00022692"/>
    </source>
</evidence>
<feature type="transmembrane region" description="Helical" evidence="8">
    <location>
        <begin position="104"/>
        <end position="123"/>
    </location>
</feature>
<feature type="transmembrane region" description="Helical" evidence="8">
    <location>
        <begin position="135"/>
        <end position="153"/>
    </location>
</feature>
<dbReference type="InterPro" id="IPR011701">
    <property type="entry name" value="MFS"/>
</dbReference>
<dbReference type="InterPro" id="IPR020846">
    <property type="entry name" value="MFS_dom"/>
</dbReference>
<dbReference type="Proteomes" id="UP001148299">
    <property type="component" value="Unassembled WGS sequence"/>
</dbReference>
<keyword evidence="4 8" id="KW-0812">Transmembrane</keyword>
<dbReference type="PANTHER" id="PTHR23502:SF186">
    <property type="entry name" value="MAJOR FACILITATOR SUPERFAMILY (MFS) PROFILE DOMAIN-CONTAINING PROTEIN"/>
    <property type="match status" value="1"/>
</dbReference>
<organism evidence="10 11">
    <name type="scientific">Penicillium brevicompactum</name>
    <dbReference type="NCBI Taxonomy" id="5074"/>
    <lineage>
        <taxon>Eukaryota</taxon>
        <taxon>Fungi</taxon>
        <taxon>Dikarya</taxon>
        <taxon>Ascomycota</taxon>
        <taxon>Pezizomycotina</taxon>
        <taxon>Eurotiomycetes</taxon>
        <taxon>Eurotiomycetidae</taxon>
        <taxon>Eurotiales</taxon>
        <taxon>Aspergillaceae</taxon>
        <taxon>Penicillium</taxon>
    </lineage>
</organism>
<keyword evidence="3" id="KW-1003">Cell membrane</keyword>
<evidence type="ECO:0000313" key="10">
    <source>
        <dbReference type="EMBL" id="KAJ5340676.1"/>
    </source>
</evidence>
<gene>
    <name evidence="10" type="ORF">N7541_009800</name>
</gene>
<feature type="transmembrane region" description="Helical" evidence="8">
    <location>
        <begin position="192"/>
        <end position="216"/>
    </location>
</feature>
<feature type="transmembrane region" description="Helical" evidence="8">
    <location>
        <begin position="336"/>
        <end position="359"/>
    </location>
</feature>
<keyword evidence="11" id="KW-1185">Reference proteome</keyword>
<proteinExistence type="inferred from homology"/>
<dbReference type="GO" id="GO:0005886">
    <property type="term" value="C:plasma membrane"/>
    <property type="evidence" value="ECO:0007669"/>
    <property type="project" value="UniProtKB-SubCell"/>
</dbReference>
<feature type="transmembrane region" description="Helical" evidence="8">
    <location>
        <begin position="437"/>
        <end position="460"/>
    </location>
</feature>
<dbReference type="PANTHER" id="PTHR23502">
    <property type="entry name" value="MAJOR FACILITATOR SUPERFAMILY"/>
    <property type="match status" value="1"/>
</dbReference>